<evidence type="ECO:0000313" key="4">
    <source>
        <dbReference type="Proteomes" id="UP000324285"/>
    </source>
</evidence>
<feature type="domain" description="MobA-like NTP transferase" evidence="2">
    <location>
        <begin position="8"/>
        <end position="175"/>
    </location>
</feature>
<dbReference type="OrthoDB" id="5298023at2"/>
<dbReference type="Pfam" id="PF12804">
    <property type="entry name" value="NTP_transf_3"/>
    <property type="match status" value="1"/>
</dbReference>
<dbReference type="PANTHER" id="PTHR43777:SF1">
    <property type="entry name" value="MOLYBDENUM COFACTOR CYTIDYLYLTRANSFERASE"/>
    <property type="match status" value="1"/>
</dbReference>
<dbReference type="InterPro" id="IPR029044">
    <property type="entry name" value="Nucleotide-diphossugar_trans"/>
</dbReference>
<accession>A0A5C1NP08</accession>
<name>A0A5C1NP08_9GAMM</name>
<sequence>MLPDTAIAIVLAAGFSRRFGPEDKRISQLANGQALLAASVARACEAFEQVFVVLREEDNPAVLGIPESVAVLRAPRALLGLGASLGDAIAAIRCDPSMAKVNAAAILLGDMPDIASSTLKALCRQSAPDYIIRPVFLSSHSMLPGHPVLFGRDFFNELERLDGDEGGKEIIQRHRDACRQIHVADPGVCRDIDTPQALERWRAMDRHKMTGNHDL</sequence>
<keyword evidence="1" id="KW-0460">Magnesium</keyword>
<reference evidence="3" key="1">
    <citation type="submission" date="2021-02" db="EMBL/GenBank/DDBJ databases">
        <title>Strain Y2R2, a novel species of the genus Halomonas.</title>
        <authorList>
            <person name="Huang H."/>
        </authorList>
    </citation>
    <scope>NUCLEOTIDE SEQUENCE</scope>
    <source>
        <strain evidence="3">Y2R2</strain>
    </source>
</reference>
<gene>
    <name evidence="3" type="ORF">E4T21_06675</name>
</gene>
<dbReference type="Gene3D" id="3.90.550.10">
    <property type="entry name" value="Spore Coat Polysaccharide Biosynthesis Protein SpsA, Chain A"/>
    <property type="match status" value="1"/>
</dbReference>
<evidence type="ECO:0000259" key="2">
    <source>
        <dbReference type="Pfam" id="PF12804"/>
    </source>
</evidence>
<protein>
    <submittedName>
        <fullName evidence="3">Nucleotidyltransferase family protein</fullName>
    </submittedName>
</protein>
<evidence type="ECO:0000256" key="1">
    <source>
        <dbReference type="ARBA" id="ARBA00022842"/>
    </source>
</evidence>
<dbReference type="SUPFAM" id="SSF53448">
    <property type="entry name" value="Nucleotide-diphospho-sugar transferases"/>
    <property type="match status" value="1"/>
</dbReference>
<organism evidence="3 4">
    <name type="scientific">Halomonas binhaiensis</name>
    <dbReference type="NCBI Taxonomy" id="2562282"/>
    <lineage>
        <taxon>Bacteria</taxon>
        <taxon>Pseudomonadati</taxon>
        <taxon>Pseudomonadota</taxon>
        <taxon>Gammaproteobacteria</taxon>
        <taxon>Oceanospirillales</taxon>
        <taxon>Halomonadaceae</taxon>
        <taxon>Halomonas</taxon>
    </lineage>
</organism>
<proteinExistence type="predicted"/>
<dbReference type="Proteomes" id="UP000324285">
    <property type="component" value="Chromosome"/>
</dbReference>
<dbReference type="AlphaFoldDB" id="A0A5C1NP08"/>
<dbReference type="InterPro" id="IPR025877">
    <property type="entry name" value="MobA-like_NTP_Trfase"/>
</dbReference>
<dbReference type="KEGG" id="hbh:E4T21_06675"/>
<evidence type="ECO:0000313" key="3">
    <source>
        <dbReference type="EMBL" id="QEM83965.1"/>
    </source>
</evidence>
<keyword evidence="4" id="KW-1185">Reference proteome</keyword>
<dbReference type="PANTHER" id="PTHR43777">
    <property type="entry name" value="MOLYBDENUM COFACTOR CYTIDYLYLTRANSFERASE"/>
    <property type="match status" value="1"/>
</dbReference>
<dbReference type="EMBL" id="CP038437">
    <property type="protein sequence ID" value="QEM83965.1"/>
    <property type="molecule type" value="Genomic_DNA"/>
</dbReference>
<dbReference type="CDD" id="cd04182">
    <property type="entry name" value="GT_2_like_f"/>
    <property type="match status" value="1"/>
</dbReference>
<dbReference type="GO" id="GO:0016779">
    <property type="term" value="F:nucleotidyltransferase activity"/>
    <property type="evidence" value="ECO:0007669"/>
    <property type="project" value="UniProtKB-ARBA"/>
</dbReference>